<comment type="caution">
    <text evidence="2">The sequence shown here is derived from an EMBL/GenBank/DDBJ whole genome shotgun (WGS) entry which is preliminary data.</text>
</comment>
<reference evidence="2 3" key="1">
    <citation type="submission" date="2019-04" db="EMBL/GenBank/DDBJ databases">
        <authorList>
            <person name="Hwang J.C."/>
        </authorList>
    </citation>
    <scope>NUCLEOTIDE SEQUENCE [LARGE SCALE GENOMIC DNA]</scope>
    <source>
        <strain evidence="2 3">IMCC35002</strain>
    </source>
</reference>
<dbReference type="AlphaFoldDB" id="A0A4U1BM63"/>
<protein>
    <submittedName>
        <fullName evidence="2">GNAT family N-acetyltransferase</fullName>
    </submittedName>
</protein>
<dbReference type="PANTHER" id="PTHR43792:SF1">
    <property type="entry name" value="N-ACETYLTRANSFERASE DOMAIN-CONTAINING PROTEIN"/>
    <property type="match status" value="1"/>
</dbReference>
<proteinExistence type="predicted"/>
<evidence type="ECO:0000313" key="2">
    <source>
        <dbReference type="EMBL" id="TKB54221.1"/>
    </source>
</evidence>
<dbReference type="InterPro" id="IPR016181">
    <property type="entry name" value="Acyl_CoA_acyltransferase"/>
</dbReference>
<dbReference type="Gene3D" id="3.40.630.30">
    <property type="match status" value="1"/>
</dbReference>
<keyword evidence="2" id="KW-0808">Transferase</keyword>
<dbReference type="InterPro" id="IPR051531">
    <property type="entry name" value="N-acetyltransferase"/>
</dbReference>
<dbReference type="OrthoDB" id="9801656at2"/>
<dbReference type="Proteomes" id="UP000305675">
    <property type="component" value="Unassembled WGS sequence"/>
</dbReference>
<dbReference type="GO" id="GO:0016747">
    <property type="term" value="F:acyltransferase activity, transferring groups other than amino-acyl groups"/>
    <property type="evidence" value="ECO:0007669"/>
    <property type="project" value="InterPro"/>
</dbReference>
<organism evidence="2 3">
    <name type="scientific">Ferrimonas aestuarii</name>
    <dbReference type="NCBI Taxonomy" id="2569539"/>
    <lineage>
        <taxon>Bacteria</taxon>
        <taxon>Pseudomonadati</taxon>
        <taxon>Pseudomonadota</taxon>
        <taxon>Gammaproteobacteria</taxon>
        <taxon>Alteromonadales</taxon>
        <taxon>Ferrimonadaceae</taxon>
        <taxon>Ferrimonas</taxon>
    </lineage>
</organism>
<dbReference type="CDD" id="cd04301">
    <property type="entry name" value="NAT_SF"/>
    <property type="match status" value="1"/>
</dbReference>
<name>A0A4U1BM63_9GAMM</name>
<dbReference type="SUPFAM" id="SSF55729">
    <property type="entry name" value="Acyl-CoA N-acyltransferases (Nat)"/>
    <property type="match status" value="1"/>
</dbReference>
<feature type="domain" description="N-acetyltransferase" evidence="1">
    <location>
        <begin position="30"/>
        <end position="169"/>
    </location>
</feature>
<dbReference type="PANTHER" id="PTHR43792">
    <property type="entry name" value="GNAT FAMILY, PUTATIVE (AFU_ORTHOLOGUE AFUA_3G00765)-RELATED-RELATED"/>
    <property type="match status" value="1"/>
</dbReference>
<dbReference type="Pfam" id="PF13302">
    <property type="entry name" value="Acetyltransf_3"/>
    <property type="match status" value="1"/>
</dbReference>
<evidence type="ECO:0000313" key="3">
    <source>
        <dbReference type="Proteomes" id="UP000305675"/>
    </source>
</evidence>
<gene>
    <name evidence="2" type="ORF">FCL42_12555</name>
</gene>
<dbReference type="InterPro" id="IPR000182">
    <property type="entry name" value="GNAT_dom"/>
</dbReference>
<dbReference type="PROSITE" id="PS51186">
    <property type="entry name" value="GNAT"/>
    <property type="match status" value="1"/>
</dbReference>
<dbReference type="RefSeq" id="WP_136863770.1">
    <property type="nucleotide sequence ID" value="NZ_SWCJ01000009.1"/>
</dbReference>
<sequence length="169" mass="19532">MPLPIETERLILREFSLDDAQAVLEFSGNEQVTRYTGDAGQMTDINKAKWVIENVWLAGYREHGFARWAMVHKGDNRVIGFCGIKMEPRINDVDIGYRMLPEYWGQGLASEAMAATLEYVKQHFELPYLIAEVVKENLASKAIIEKFGFEFEKEYQDLGFTVLRYKLEL</sequence>
<keyword evidence="3" id="KW-1185">Reference proteome</keyword>
<dbReference type="EMBL" id="SWCJ01000009">
    <property type="protein sequence ID" value="TKB54221.1"/>
    <property type="molecule type" value="Genomic_DNA"/>
</dbReference>
<evidence type="ECO:0000259" key="1">
    <source>
        <dbReference type="PROSITE" id="PS51186"/>
    </source>
</evidence>
<accession>A0A4U1BM63</accession>